<evidence type="ECO:0008006" key="3">
    <source>
        <dbReference type="Google" id="ProtNLM"/>
    </source>
</evidence>
<dbReference type="Proteomes" id="UP000054560">
    <property type="component" value="Unassembled WGS sequence"/>
</dbReference>
<keyword evidence="2" id="KW-1185">Reference proteome</keyword>
<dbReference type="InterPro" id="IPR011993">
    <property type="entry name" value="PH-like_dom_sf"/>
</dbReference>
<proteinExistence type="predicted"/>
<dbReference type="AlphaFoldDB" id="A0A0L0FA44"/>
<feature type="non-terminal residue" evidence="1">
    <location>
        <position position="1"/>
    </location>
</feature>
<dbReference type="GeneID" id="25914537"/>
<gene>
    <name evidence="1" type="ORF">SARC_14033</name>
</gene>
<dbReference type="OrthoDB" id="5061070at2759"/>
<dbReference type="RefSeq" id="XP_014147313.1">
    <property type="nucleotide sequence ID" value="XM_014291838.1"/>
</dbReference>
<protein>
    <recommendedName>
        <fullName evidence="3">PH domain-containing protein</fullName>
    </recommendedName>
</protein>
<evidence type="ECO:0000313" key="2">
    <source>
        <dbReference type="Proteomes" id="UP000054560"/>
    </source>
</evidence>
<evidence type="ECO:0000313" key="1">
    <source>
        <dbReference type="EMBL" id="KNC73411.1"/>
    </source>
</evidence>
<dbReference type="EMBL" id="KQ245650">
    <property type="protein sequence ID" value="KNC73411.1"/>
    <property type="molecule type" value="Genomic_DNA"/>
</dbReference>
<organism evidence="1 2">
    <name type="scientific">Sphaeroforma arctica JP610</name>
    <dbReference type="NCBI Taxonomy" id="667725"/>
    <lineage>
        <taxon>Eukaryota</taxon>
        <taxon>Ichthyosporea</taxon>
        <taxon>Ichthyophonida</taxon>
        <taxon>Sphaeroforma</taxon>
    </lineage>
</organism>
<dbReference type="Gene3D" id="2.30.29.30">
    <property type="entry name" value="Pleckstrin-homology domain (PH domain)/Phosphotyrosine-binding domain (PTB)"/>
    <property type="match status" value="1"/>
</dbReference>
<name>A0A0L0FA44_9EUKA</name>
<feature type="non-terminal residue" evidence="1">
    <location>
        <position position="51"/>
    </location>
</feature>
<sequence>FLFKDNKTLVMHGNSAEECESWKASFLRAGVFPSEGLEEGEEDEDGEPKEE</sequence>
<reference evidence="1 2" key="1">
    <citation type="submission" date="2011-02" db="EMBL/GenBank/DDBJ databases">
        <title>The Genome Sequence of Sphaeroforma arctica JP610.</title>
        <authorList>
            <consortium name="The Broad Institute Genome Sequencing Platform"/>
            <person name="Russ C."/>
            <person name="Cuomo C."/>
            <person name="Young S.K."/>
            <person name="Zeng Q."/>
            <person name="Gargeya S."/>
            <person name="Alvarado L."/>
            <person name="Berlin A."/>
            <person name="Chapman S.B."/>
            <person name="Chen Z."/>
            <person name="Freedman E."/>
            <person name="Gellesch M."/>
            <person name="Goldberg J."/>
            <person name="Griggs A."/>
            <person name="Gujja S."/>
            <person name="Heilman E."/>
            <person name="Heiman D."/>
            <person name="Howarth C."/>
            <person name="Mehta T."/>
            <person name="Neiman D."/>
            <person name="Pearson M."/>
            <person name="Roberts A."/>
            <person name="Saif S."/>
            <person name="Shea T."/>
            <person name="Shenoy N."/>
            <person name="Sisk P."/>
            <person name="Stolte C."/>
            <person name="Sykes S."/>
            <person name="White J."/>
            <person name="Yandava C."/>
            <person name="Burger G."/>
            <person name="Gray M.W."/>
            <person name="Holland P.W.H."/>
            <person name="King N."/>
            <person name="Lang F.B.F."/>
            <person name="Roger A.J."/>
            <person name="Ruiz-Trillo I."/>
            <person name="Haas B."/>
            <person name="Nusbaum C."/>
            <person name="Birren B."/>
        </authorList>
    </citation>
    <scope>NUCLEOTIDE SEQUENCE [LARGE SCALE GENOMIC DNA]</scope>
    <source>
        <strain evidence="1 2">JP610</strain>
    </source>
</reference>
<accession>A0A0L0FA44</accession>